<dbReference type="Proteomes" id="UP000250163">
    <property type="component" value="Chromosome MORIYA"/>
</dbReference>
<dbReference type="InterPro" id="IPR025280">
    <property type="entry name" value="SNIPE"/>
</dbReference>
<keyword evidence="1" id="KW-0175">Coiled coil</keyword>
<dbReference type="InterPro" id="IPR018306">
    <property type="entry name" value="Phage_T5_Orf172_DNA-bd"/>
</dbReference>
<reference evidence="6" key="1">
    <citation type="submission" date="2018-05" db="EMBL/GenBank/DDBJ databases">
        <authorList>
            <person name="Cea G.-C."/>
            <person name="William W."/>
        </authorList>
    </citation>
    <scope>NUCLEOTIDE SEQUENCE [LARGE SCALE GENOMIC DNA]</scope>
    <source>
        <strain evidence="6">DB21MT 5</strain>
    </source>
</reference>
<name>A0A330LUJ5_9GAMM</name>
<evidence type="ECO:0000313" key="5">
    <source>
        <dbReference type="EMBL" id="SQD80413.1"/>
    </source>
</evidence>
<feature type="transmembrane region" description="Helical" evidence="2">
    <location>
        <begin position="6"/>
        <end position="25"/>
    </location>
</feature>
<evidence type="ECO:0000259" key="3">
    <source>
        <dbReference type="Pfam" id="PF10544"/>
    </source>
</evidence>
<keyword evidence="2" id="KW-1133">Transmembrane helix</keyword>
<feature type="coiled-coil region" evidence="1">
    <location>
        <begin position="285"/>
        <end position="375"/>
    </location>
</feature>
<feature type="coiled-coil region" evidence="1">
    <location>
        <begin position="30"/>
        <end position="57"/>
    </location>
</feature>
<accession>A0A330LUJ5</accession>
<keyword evidence="6" id="KW-1185">Reference proteome</keyword>
<keyword evidence="2" id="KW-0472">Membrane</keyword>
<evidence type="ECO:0000313" key="6">
    <source>
        <dbReference type="Proteomes" id="UP000250163"/>
    </source>
</evidence>
<organism evidence="5 6">
    <name type="scientific">Moritella yayanosii</name>
    <dbReference type="NCBI Taxonomy" id="69539"/>
    <lineage>
        <taxon>Bacteria</taxon>
        <taxon>Pseudomonadati</taxon>
        <taxon>Pseudomonadota</taxon>
        <taxon>Gammaproteobacteria</taxon>
        <taxon>Alteromonadales</taxon>
        <taxon>Moritellaceae</taxon>
        <taxon>Moritella</taxon>
    </lineage>
</organism>
<dbReference type="AlphaFoldDB" id="A0A330LUJ5"/>
<feature type="coiled-coil region" evidence="1">
    <location>
        <begin position="116"/>
        <end position="171"/>
    </location>
</feature>
<evidence type="ECO:0000256" key="1">
    <source>
        <dbReference type="SAM" id="Coils"/>
    </source>
</evidence>
<gene>
    <name evidence="5" type="ORF">MORIYA_3961</name>
</gene>
<dbReference type="EMBL" id="LS483250">
    <property type="protein sequence ID" value="SQD80413.1"/>
    <property type="molecule type" value="Genomic_DNA"/>
</dbReference>
<evidence type="ECO:0000259" key="4">
    <source>
        <dbReference type="Pfam" id="PF13250"/>
    </source>
</evidence>
<dbReference type="RefSeq" id="WP_197713403.1">
    <property type="nucleotide sequence ID" value="NZ_LS483250.1"/>
</dbReference>
<protein>
    <submittedName>
        <fullName evidence="5">Uncharacterized protein</fullName>
    </submittedName>
</protein>
<proteinExistence type="predicted"/>
<feature type="domain" description="SNIPE associated" evidence="4">
    <location>
        <begin position="193"/>
        <end position="297"/>
    </location>
</feature>
<keyword evidence="2" id="KW-0812">Transmembrane</keyword>
<feature type="domain" description="Bacteriophage T5 Orf172 DNA-binding" evidence="3">
    <location>
        <begin position="389"/>
        <end position="423"/>
    </location>
</feature>
<dbReference type="Pfam" id="PF13250">
    <property type="entry name" value="SNIPE"/>
    <property type="match status" value="1"/>
</dbReference>
<evidence type="ECO:0000256" key="2">
    <source>
        <dbReference type="SAM" id="Phobius"/>
    </source>
</evidence>
<dbReference type="KEGG" id="mya:MORIYA_3961"/>
<dbReference type="Pfam" id="PF10544">
    <property type="entry name" value="T5orf172"/>
    <property type="match status" value="1"/>
</dbReference>
<sequence>MEQGAVGGILIIAFFILLPIILFITGRMTKKKLNKIIQDMEVELGMYKSELNTLTDKYSGIVDIELHIEKEEKRFKQAVETQRAEVNAEVNAEINAAKELTTKANLKMTTANEKALTTVENARVEAERVITSAKNQAQEIAGDAYEAKEKADTYAKAIKAMKNTIEGYQNDYIIPNHSVLDDLADEFSHKDAGAELKKSRALIKSLVKQSMAGTCDYVEKQRKLYAEHFVVDAFNGKVDSALAKVKVDNYGKIKQEIIDAFALVNHNGKSFRNARINQDFLDARLDELKWAVATYELRQIELEEQREIKQQIREEEKAQREMDKAIKAAQKEEELIQKTLEKVRTELAAANDDQRLEFEAKLAELEGKLADASERGVRAMSMAQQTRRGHVYVISNIGSFGEEVFKIGMTRRLEPMDRVKELGDASVAY</sequence>